<dbReference type="AlphaFoldDB" id="A0A8T2VSJ3"/>
<protein>
    <submittedName>
        <fullName evidence="2">Uncharacterized protein</fullName>
    </submittedName>
</protein>
<sequence>MVSIACHTYLVSMVCCVLPLSSLFSLSLTFCLLHHTL</sequence>
<accession>A0A8T2VSJ3</accession>
<dbReference type="Proteomes" id="UP000825935">
    <property type="component" value="Chromosome 1"/>
</dbReference>
<reference evidence="2" key="1">
    <citation type="submission" date="2021-08" db="EMBL/GenBank/DDBJ databases">
        <title>WGS assembly of Ceratopteris richardii.</title>
        <authorList>
            <person name="Marchant D.B."/>
            <person name="Chen G."/>
            <person name="Jenkins J."/>
            <person name="Shu S."/>
            <person name="Leebens-Mack J."/>
            <person name="Grimwood J."/>
            <person name="Schmutz J."/>
            <person name="Soltis P."/>
            <person name="Soltis D."/>
            <person name="Chen Z.-H."/>
        </authorList>
    </citation>
    <scope>NUCLEOTIDE SEQUENCE</scope>
    <source>
        <strain evidence="2">Whitten #5841</strain>
        <tissue evidence="2">Leaf</tissue>
    </source>
</reference>
<evidence type="ECO:0000313" key="2">
    <source>
        <dbReference type="EMBL" id="KAH7447389.1"/>
    </source>
</evidence>
<keyword evidence="3" id="KW-1185">Reference proteome</keyword>
<name>A0A8T2VSJ3_CERRI</name>
<evidence type="ECO:0000256" key="1">
    <source>
        <dbReference type="SAM" id="Phobius"/>
    </source>
</evidence>
<comment type="caution">
    <text evidence="2">The sequence shown here is derived from an EMBL/GenBank/DDBJ whole genome shotgun (WGS) entry which is preliminary data.</text>
</comment>
<keyword evidence="1" id="KW-1133">Transmembrane helix</keyword>
<gene>
    <name evidence="2" type="ORF">KP509_01G104500</name>
</gene>
<feature type="transmembrane region" description="Helical" evidence="1">
    <location>
        <begin position="9"/>
        <end position="35"/>
    </location>
</feature>
<dbReference type="EMBL" id="CM035406">
    <property type="protein sequence ID" value="KAH7447389.1"/>
    <property type="molecule type" value="Genomic_DNA"/>
</dbReference>
<organism evidence="2 3">
    <name type="scientific">Ceratopteris richardii</name>
    <name type="common">Triangle waterfern</name>
    <dbReference type="NCBI Taxonomy" id="49495"/>
    <lineage>
        <taxon>Eukaryota</taxon>
        <taxon>Viridiplantae</taxon>
        <taxon>Streptophyta</taxon>
        <taxon>Embryophyta</taxon>
        <taxon>Tracheophyta</taxon>
        <taxon>Polypodiopsida</taxon>
        <taxon>Polypodiidae</taxon>
        <taxon>Polypodiales</taxon>
        <taxon>Pteridineae</taxon>
        <taxon>Pteridaceae</taxon>
        <taxon>Parkerioideae</taxon>
        <taxon>Ceratopteris</taxon>
    </lineage>
</organism>
<evidence type="ECO:0000313" key="3">
    <source>
        <dbReference type="Proteomes" id="UP000825935"/>
    </source>
</evidence>
<proteinExistence type="predicted"/>
<keyword evidence="1" id="KW-0472">Membrane</keyword>
<keyword evidence="1" id="KW-0812">Transmembrane</keyword>